<accession>A0A6L5WJJ3</accession>
<name>A0A6L5WJJ3_9BACT</name>
<keyword evidence="2" id="KW-1185">Reference proteome</keyword>
<dbReference type="RefSeq" id="WP_154570683.1">
    <property type="nucleotide sequence ID" value="NZ_VWSJ01000012.1"/>
</dbReference>
<protein>
    <submittedName>
        <fullName evidence="1">Uncharacterized protein</fullName>
    </submittedName>
</protein>
<gene>
    <name evidence="1" type="ORF">F1B92_04360</name>
</gene>
<organism evidence="1 2">
    <name type="scientific">Campylobacter portucalensis</name>
    <dbReference type="NCBI Taxonomy" id="2608384"/>
    <lineage>
        <taxon>Bacteria</taxon>
        <taxon>Pseudomonadati</taxon>
        <taxon>Campylobacterota</taxon>
        <taxon>Epsilonproteobacteria</taxon>
        <taxon>Campylobacterales</taxon>
        <taxon>Campylobacteraceae</taxon>
        <taxon>Campylobacter</taxon>
    </lineage>
</organism>
<reference evidence="1 2" key="1">
    <citation type="submission" date="2019-09" db="EMBL/GenBank/DDBJ databases">
        <authorList>
            <person name="Silva M."/>
            <person name="Pereira G."/>
            <person name="Lopes-Da-Costa L."/>
            <person name="Silva E."/>
        </authorList>
    </citation>
    <scope>NUCLEOTIDE SEQUENCE [LARGE SCALE GENOMIC DNA]</scope>
    <source>
        <strain evidence="1 2">FMV-PI01</strain>
    </source>
</reference>
<dbReference type="AlphaFoldDB" id="A0A6L5WJJ3"/>
<sequence length="228" mass="27335">MSIGNIKKEKYEDIKWIGKYTLKERVIINPVNSYAALIHRADFLLPLKEEKFCSYLDIGYEGIIVICKTLDDYKIFIDKARKFYLEEIRYVDTIEEADEEAKEIKVPYLDTVSFLEFDGGIDKFYLLSLSDTDFIMMFPELYDRELYDIVMNYSTDEQFLEFCGHYSGILSNFDEETKQRVIRFKNKEILQDVKKDTRECFTPYRIYYLDEYYLQEEYYSKDGQLLSS</sequence>
<reference evidence="1 2" key="2">
    <citation type="submission" date="2020-03" db="EMBL/GenBank/DDBJ databases">
        <title>Campylobacter portucalensis sp. nov., a new species of Campylobacter isolated from the reproductive tract of bulls.</title>
        <authorList>
            <person name="Silva M.F."/>
            <person name="Pereira G."/>
            <person name="Carneiro C."/>
            <person name="Hemphill A."/>
            <person name="Mateus L."/>
            <person name="Lopes-Da-Costa L."/>
            <person name="Silva E."/>
        </authorList>
    </citation>
    <scope>NUCLEOTIDE SEQUENCE [LARGE SCALE GENOMIC DNA]</scope>
    <source>
        <strain evidence="1 2">FMV-PI01</strain>
    </source>
</reference>
<evidence type="ECO:0000313" key="1">
    <source>
        <dbReference type="EMBL" id="MSN96417.1"/>
    </source>
</evidence>
<dbReference type="Proteomes" id="UP000476338">
    <property type="component" value="Unassembled WGS sequence"/>
</dbReference>
<proteinExistence type="predicted"/>
<dbReference type="EMBL" id="VWSJ01000012">
    <property type="protein sequence ID" value="MSN96417.1"/>
    <property type="molecule type" value="Genomic_DNA"/>
</dbReference>
<evidence type="ECO:0000313" key="2">
    <source>
        <dbReference type="Proteomes" id="UP000476338"/>
    </source>
</evidence>
<comment type="caution">
    <text evidence="1">The sequence shown here is derived from an EMBL/GenBank/DDBJ whole genome shotgun (WGS) entry which is preliminary data.</text>
</comment>